<feature type="signal peptide" evidence="7">
    <location>
        <begin position="1"/>
        <end position="19"/>
    </location>
</feature>
<proteinExistence type="inferred from homology"/>
<dbReference type="InterPro" id="IPR000209">
    <property type="entry name" value="Peptidase_S8/S53_dom"/>
</dbReference>
<dbReference type="AlphaFoldDB" id="A0AAV5QW03"/>
<dbReference type="PROSITE" id="PS00138">
    <property type="entry name" value="SUBTILASE_SER"/>
    <property type="match status" value="1"/>
</dbReference>
<dbReference type="EMBL" id="BTFZ01000020">
    <property type="protein sequence ID" value="GMM38891.1"/>
    <property type="molecule type" value="Genomic_DNA"/>
</dbReference>
<dbReference type="Gene3D" id="3.40.50.200">
    <property type="entry name" value="Peptidase S8/S53 domain"/>
    <property type="match status" value="1"/>
</dbReference>
<dbReference type="InterPro" id="IPR022398">
    <property type="entry name" value="Peptidase_S8_His-AS"/>
</dbReference>
<dbReference type="InterPro" id="IPR010259">
    <property type="entry name" value="S8pro/Inhibitor_I9"/>
</dbReference>
<evidence type="ECO:0000256" key="2">
    <source>
        <dbReference type="ARBA" id="ARBA00022670"/>
    </source>
</evidence>
<keyword evidence="4 5" id="KW-0720">Serine protease</keyword>
<dbReference type="Gene3D" id="3.30.70.80">
    <property type="entry name" value="Peptidase S8 propeptide/proteinase inhibitor I9"/>
    <property type="match status" value="1"/>
</dbReference>
<dbReference type="PRINTS" id="PR00723">
    <property type="entry name" value="SUBTILISIN"/>
</dbReference>
<evidence type="ECO:0000259" key="9">
    <source>
        <dbReference type="Pfam" id="PF05922"/>
    </source>
</evidence>
<keyword evidence="7" id="KW-0732">Signal</keyword>
<evidence type="ECO:0000256" key="4">
    <source>
        <dbReference type="ARBA" id="ARBA00022825"/>
    </source>
</evidence>
<accession>A0AAV5QW03</accession>
<dbReference type="CDD" id="cd04077">
    <property type="entry name" value="Peptidases_S8_PCSK9_ProteinaseK_like"/>
    <property type="match status" value="1"/>
</dbReference>
<dbReference type="FunFam" id="3.30.70.80:FF:000011">
    <property type="entry name" value="Vacuolar protease B"/>
    <property type="match status" value="1"/>
</dbReference>
<dbReference type="FunFam" id="3.40.50.200:FF:000007">
    <property type="entry name" value="Subtilisin-like serine protease"/>
    <property type="match status" value="1"/>
</dbReference>
<gene>
    <name evidence="10" type="ORF">DASC09_062300</name>
</gene>
<evidence type="ECO:0000256" key="6">
    <source>
        <dbReference type="RuleBase" id="RU003355"/>
    </source>
</evidence>
<dbReference type="InterPro" id="IPR037045">
    <property type="entry name" value="S8pro/Inhibitor_I9_sf"/>
</dbReference>
<feature type="active site" description="Charge relay system" evidence="5">
    <location>
        <position position="265"/>
    </location>
</feature>
<reference evidence="10 11" key="1">
    <citation type="journal article" date="2023" name="Elife">
        <title>Identification of key yeast species and microbe-microbe interactions impacting larval growth of Drosophila in the wild.</title>
        <authorList>
            <person name="Mure A."/>
            <person name="Sugiura Y."/>
            <person name="Maeda R."/>
            <person name="Honda K."/>
            <person name="Sakurai N."/>
            <person name="Takahashi Y."/>
            <person name="Watada M."/>
            <person name="Katoh T."/>
            <person name="Gotoh A."/>
            <person name="Gotoh Y."/>
            <person name="Taniguchi I."/>
            <person name="Nakamura K."/>
            <person name="Hayashi T."/>
            <person name="Katayama T."/>
            <person name="Uemura T."/>
            <person name="Hattori Y."/>
        </authorList>
    </citation>
    <scope>NUCLEOTIDE SEQUENCE [LARGE SCALE GENOMIC DNA]</scope>
    <source>
        <strain evidence="10 11">SC-9</strain>
    </source>
</reference>
<evidence type="ECO:0000259" key="8">
    <source>
        <dbReference type="Pfam" id="PF00082"/>
    </source>
</evidence>
<dbReference type="GeneID" id="90076879"/>
<dbReference type="Pfam" id="PF00082">
    <property type="entry name" value="Peptidase_S8"/>
    <property type="match status" value="1"/>
</dbReference>
<dbReference type="InterPro" id="IPR023828">
    <property type="entry name" value="Peptidase_S8_Ser-AS"/>
</dbReference>
<evidence type="ECO:0000256" key="3">
    <source>
        <dbReference type="ARBA" id="ARBA00022801"/>
    </source>
</evidence>
<feature type="domain" description="Peptidase S8/S53" evidence="8">
    <location>
        <begin position="227"/>
        <end position="465"/>
    </location>
</feature>
<keyword evidence="2 5" id="KW-0645">Protease</keyword>
<evidence type="ECO:0000256" key="1">
    <source>
        <dbReference type="ARBA" id="ARBA00011073"/>
    </source>
</evidence>
<dbReference type="InterPro" id="IPR023827">
    <property type="entry name" value="Peptidase_S8_Asp-AS"/>
</dbReference>
<evidence type="ECO:0000256" key="5">
    <source>
        <dbReference type="PROSITE-ProRule" id="PRU01240"/>
    </source>
</evidence>
<dbReference type="PROSITE" id="PS51892">
    <property type="entry name" value="SUBTILASE"/>
    <property type="match status" value="1"/>
</dbReference>
<organism evidence="10 11">
    <name type="scientific">Saccharomycopsis crataegensis</name>
    <dbReference type="NCBI Taxonomy" id="43959"/>
    <lineage>
        <taxon>Eukaryota</taxon>
        <taxon>Fungi</taxon>
        <taxon>Dikarya</taxon>
        <taxon>Ascomycota</taxon>
        <taxon>Saccharomycotina</taxon>
        <taxon>Saccharomycetes</taxon>
        <taxon>Saccharomycopsidaceae</taxon>
        <taxon>Saccharomycopsis</taxon>
    </lineage>
</organism>
<dbReference type="InterPro" id="IPR050131">
    <property type="entry name" value="Peptidase_S8_subtilisin-like"/>
</dbReference>
<evidence type="ECO:0000313" key="10">
    <source>
        <dbReference type="EMBL" id="GMM38891.1"/>
    </source>
</evidence>
<protein>
    <submittedName>
        <fullName evidence="10">Proteinase B</fullName>
    </submittedName>
</protein>
<dbReference type="SUPFAM" id="SSF52743">
    <property type="entry name" value="Subtilisin-like"/>
    <property type="match status" value="1"/>
</dbReference>
<dbReference type="SUPFAM" id="SSF54897">
    <property type="entry name" value="Protease propeptides/inhibitors"/>
    <property type="match status" value="1"/>
</dbReference>
<dbReference type="PANTHER" id="PTHR43806:SF11">
    <property type="entry name" value="CEREVISIN-RELATED"/>
    <property type="match status" value="1"/>
</dbReference>
<dbReference type="RefSeq" id="XP_064855886.1">
    <property type="nucleotide sequence ID" value="XM_064999814.1"/>
</dbReference>
<dbReference type="GO" id="GO:0006508">
    <property type="term" value="P:proteolysis"/>
    <property type="evidence" value="ECO:0007669"/>
    <property type="project" value="UniProtKB-KW"/>
</dbReference>
<evidence type="ECO:0000256" key="7">
    <source>
        <dbReference type="SAM" id="SignalP"/>
    </source>
</evidence>
<feature type="active site" description="Charge relay system" evidence="5">
    <location>
        <position position="234"/>
    </location>
</feature>
<dbReference type="PROSITE" id="PS00137">
    <property type="entry name" value="SUBTILASE_HIS"/>
    <property type="match status" value="1"/>
</dbReference>
<dbReference type="InterPro" id="IPR034193">
    <property type="entry name" value="PCSK9_ProteinaseK-like"/>
</dbReference>
<dbReference type="InterPro" id="IPR015500">
    <property type="entry name" value="Peptidase_S8_subtilisin-rel"/>
</dbReference>
<dbReference type="PANTHER" id="PTHR43806">
    <property type="entry name" value="PEPTIDASE S8"/>
    <property type="match status" value="1"/>
</dbReference>
<keyword evidence="3 5" id="KW-0378">Hydrolase</keyword>
<dbReference type="InterPro" id="IPR036852">
    <property type="entry name" value="Peptidase_S8/S53_dom_sf"/>
</dbReference>
<comment type="caution">
    <text evidence="10">The sequence shown here is derived from an EMBL/GenBank/DDBJ whole genome shotgun (WGS) entry which is preliminary data.</text>
</comment>
<dbReference type="Pfam" id="PF05922">
    <property type="entry name" value="Inhibitor_I9"/>
    <property type="match status" value="1"/>
</dbReference>
<evidence type="ECO:0000313" key="11">
    <source>
        <dbReference type="Proteomes" id="UP001360560"/>
    </source>
</evidence>
<comment type="similarity">
    <text evidence="1 5 6">Belongs to the peptidase S8 family.</text>
</comment>
<feature type="active site" description="Charge relay system" evidence="5">
    <location>
        <position position="426"/>
    </location>
</feature>
<feature type="chain" id="PRO_5043820370" evidence="7">
    <location>
        <begin position="20"/>
        <end position="504"/>
    </location>
</feature>
<dbReference type="GO" id="GO:0004252">
    <property type="term" value="F:serine-type endopeptidase activity"/>
    <property type="evidence" value="ECO:0007669"/>
    <property type="project" value="UniProtKB-UniRule"/>
</dbReference>
<dbReference type="PROSITE" id="PS00136">
    <property type="entry name" value="SUBTILASE_ASP"/>
    <property type="match status" value="1"/>
</dbReference>
<sequence>MKLSRSALASVALATVTQGLVIPSIDIDSFLQVSNEPENSHNVVILSPKKAFTEGIAKIKEKVSVSLEDVISEEVQVLSSKTHEVIPNRYMIVFKQGITPDQVQFHQEWIQAEQVTAAGKLFTENPHNEFFANAVNSKLKSAVGGILESFNINDVLTGYSGYFLDSTIELLKKNPLISYIEQDSVVHANEFEVENGAPWGLARISHRDPLNLGSFNKYLYDGAGGEGVISYIIDTGVLDTHEEFEGRAKLIADIPDDGALDGNGHGTHCAGTMGSKTYGVSKKVHIRGVKVLGANGSGTMSDVVKGVEVATKDYIEEVKKNPKLKGASANMSLGGGKSPSLDLAVNAAVKAGVAFSVAAGNENQDACNTSPAAAELAITVGASTISDTRAYFSNWGKCVDIFAPGLNVLSTYIGSNTATATLSGTSMASPHIAGLLAYFISVAPDSASSFGTGKITPAQLKKNLIAYGSDDMLTDVGTDSPNILAFNGAGGDLTEFWSAGSNML</sequence>
<keyword evidence="11" id="KW-1185">Reference proteome</keyword>
<feature type="domain" description="Inhibitor I9" evidence="9">
    <location>
        <begin position="89"/>
        <end position="188"/>
    </location>
</feature>
<dbReference type="Proteomes" id="UP001360560">
    <property type="component" value="Unassembled WGS sequence"/>
</dbReference>
<name>A0AAV5QW03_9ASCO</name>